<evidence type="ECO:0000256" key="1">
    <source>
        <dbReference type="PROSITE-ProRule" id="PRU00047"/>
    </source>
</evidence>
<feature type="compositionally biased region" description="Polar residues" evidence="2">
    <location>
        <begin position="295"/>
        <end position="304"/>
    </location>
</feature>
<feature type="region of interest" description="Disordered" evidence="2">
    <location>
        <begin position="469"/>
        <end position="497"/>
    </location>
</feature>
<feature type="compositionally biased region" description="Low complexity" evidence="2">
    <location>
        <begin position="231"/>
        <end position="247"/>
    </location>
</feature>
<feature type="compositionally biased region" description="Low complexity" evidence="2">
    <location>
        <begin position="277"/>
        <end position="294"/>
    </location>
</feature>
<feature type="region of interest" description="Disordered" evidence="2">
    <location>
        <begin position="1"/>
        <end position="107"/>
    </location>
</feature>
<comment type="caution">
    <text evidence="4">The sequence shown here is derived from an EMBL/GenBank/DDBJ whole genome shotgun (WGS) entry which is preliminary data.</text>
</comment>
<keyword evidence="1" id="KW-0863">Zinc-finger</keyword>
<feature type="compositionally biased region" description="Low complexity" evidence="2">
    <location>
        <begin position="35"/>
        <end position="83"/>
    </location>
</feature>
<feature type="compositionally biased region" description="Basic and acidic residues" evidence="2">
    <location>
        <begin position="593"/>
        <end position="603"/>
    </location>
</feature>
<dbReference type="SUPFAM" id="SSF57756">
    <property type="entry name" value="Retrovirus zinc finger-like domains"/>
    <property type="match status" value="1"/>
</dbReference>
<dbReference type="Proteomes" id="UP001590950">
    <property type="component" value="Unassembled WGS sequence"/>
</dbReference>
<feature type="domain" description="CCHC-type" evidence="3">
    <location>
        <begin position="116"/>
        <end position="131"/>
    </location>
</feature>
<feature type="compositionally biased region" description="Polar residues" evidence="2">
    <location>
        <begin position="528"/>
        <end position="543"/>
    </location>
</feature>
<proteinExistence type="predicted"/>
<feature type="compositionally biased region" description="Low complexity" evidence="2">
    <location>
        <begin position="90"/>
        <end position="107"/>
    </location>
</feature>
<evidence type="ECO:0000313" key="5">
    <source>
        <dbReference type="Proteomes" id="UP001590950"/>
    </source>
</evidence>
<dbReference type="InterPro" id="IPR036875">
    <property type="entry name" value="Znf_CCHC_sf"/>
</dbReference>
<keyword evidence="5" id="KW-1185">Reference proteome</keyword>
<evidence type="ECO:0000256" key="2">
    <source>
        <dbReference type="SAM" id="MobiDB-lite"/>
    </source>
</evidence>
<feature type="compositionally biased region" description="Polar residues" evidence="2">
    <location>
        <begin position="198"/>
        <end position="210"/>
    </location>
</feature>
<accession>A0ABR4ALZ3</accession>
<feature type="region of interest" description="Disordered" evidence="2">
    <location>
        <begin position="121"/>
        <end position="215"/>
    </location>
</feature>
<feature type="compositionally biased region" description="Basic and acidic residues" evidence="2">
    <location>
        <begin position="705"/>
        <end position="727"/>
    </location>
</feature>
<feature type="compositionally biased region" description="Low complexity" evidence="2">
    <location>
        <begin position="476"/>
        <end position="490"/>
    </location>
</feature>
<dbReference type="Pfam" id="PF00098">
    <property type="entry name" value="zf-CCHC"/>
    <property type="match status" value="1"/>
</dbReference>
<feature type="compositionally biased region" description="Polar residues" evidence="2">
    <location>
        <begin position="248"/>
        <end position="275"/>
    </location>
</feature>
<feature type="compositionally biased region" description="Low complexity" evidence="2">
    <location>
        <begin position="19"/>
        <end position="28"/>
    </location>
</feature>
<evidence type="ECO:0000313" key="4">
    <source>
        <dbReference type="EMBL" id="KAL2044453.1"/>
    </source>
</evidence>
<dbReference type="EMBL" id="JBEFKJ010000009">
    <property type="protein sequence ID" value="KAL2044453.1"/>
    <property type="molecule type" value="Genomic_DNA"/>
</dbReference>
<dbReference type="InterPro" id="IPR001878">
    <property type="entry name" value="Znf_CCHC"/>
</dbReference>
<sequence>MSNQWQQRLQQYQPPPQHQQPQQYQQPSQNPPPGQYSQPGQYPQPQQYQPHHHYPPQQQGYQGYQQQNALQHYPSQQYPPQQHGALQYGAHQQSYQQQPHSAYSQPQSHIIAPQACYNCASPDHFAQDCPEPRREVPAGALDPVRFANPLKRPRPGKTIMTKYQTHGHVNQSHTSSQGYPPTLGTQGQPGYPQYSPQHSPATPTSAQSPAQQQYLQQQWQQYYHYHQAYQQGNQQQQVPHYQQQSYQAYPTQAASYPNEAHQPSQASPLSSQYGPFSQMYQPQYSQPQQMSSSSAVATPSQCSRQHSENVPAPVASNYRQQSQPSVPPSPKYARPQQHSESYAEAEDLELLDIPDMPPSPSLAGSKLHLKNTVVSPPINLIGMPLPANFVVADTLYPIAPPAPEKKGFCQSKYLRDTDLKTLYENIRLSKYWKDLRDDPIFAERPNEDNIAALDEVLSRLRNRYVNGEASEDVTRNSRSQSQSVSARQNSGDFRGDLETLERNLAELKARAAEMERNQQSARGRHASLPQSAASDKPNGSQIKVEQEEEGPSHLAASQNAPKSTRETEDVLASLGVTGPPKPVMSNGGAYRTSAHDSPDEYHLPRSRGSSKAEIAHRARDCYTNGSPQYPQGYELPPAPNRRNSFPEGADRSPSSGAPEYINNYNYNINGTDLGNGHFNYGLDEHVTSPIEIRLERTGSHKRSYSRRDSVSDEEETPARRQEDDITPKYKRRQPKVEAAYSRRW</sequence>
<dbReference type="PROSITE" id="PS50158">
    <property type="entry name" value="ZF_CCHC"/>
    <property type="match status" value="1"/>
</dbReference>
<evidence type="ECO:0000259" key="3">
    <source>
        <dbReference type="PROSITE" id="PS50158"/>
    </source>
</evidence>
<feature type="region of interest" description="Disordered" evidence="2">
    <location>
        <begin position="697"/>
        <end position="744"/>
    </location>
</feature>
<feature type="region of interest" description="Disordered" evidence="2">
    <location>
        <begin position="512"/>
        <end position="658"/>
    </location>
</feature>
<reference evidence="4 5" key="1">
    <citation type="submission" date="2024-09" db="EMBL/GenBank/DDBJ databases">
        <title>Rethinking Asexuality: The Enigmatic Case of Functional Sexual Genes in Lepraria (Stereocaulaceae).</title>
        <authorList>
            <person name="Doellman M."/>
            <person name="Sun Y."/>
            <person name="Barcenas-Pena A."/>
            <person name="Lumbsch H.T."/>
            <person name="Grewe F."/>
        </authorList>
    </citation>
    <scope>NUCLEOTIDE SEQUENCE [LARGE SCALE GENOMIC DNA]</scope>
    <source>
        <strain evidence="4 5">Mercado 3170</strain>
    </source>
</reference>
<keyword evidence="1" id="KW-0479">Metal-binding</keyword>
<name>A0ABR4ALZ3_9LECA</name>
<organism evidence="4 5">
    <name type="scientific">Stereocaulon virgatum</name>
    <dbReference type="NCBI Taxonomy" id="373712"/>
    <lineage>
        <taxon>Eukaryota</taxon>
        <taxon>Fungi</taxon>
        <taxon>Dikarya</taxon>
        <taxon>Ascomycota</taxon>
        <taxon>Pezizomycotina</taxon>
        <taxon>Lecanoromycetes</taxon>
        <taxon>OSLEUM clade</taxon>
        <taxon>Lecanoromycetidae</taxon>
        <taxon>Lecanorales</taxon>
        <taxon>Lecanorineae</taxon>
        <taxon>Stereocaulaceae</taxon>
        <taxon>Stereocaulon</taxon>
    </lineage>
</organism>
<protein>
    <recommendedName>
        <fullName evidence="3">CCHC-type domain-containing protein</fullName>
    </recommendedName>
</protein>
<gene>
    <name evidence="4" type="ORF">N7G274_003158</name>
</gene>
<feature type="region of interest" description="Disordered" evidence="2">
    <location>
        <begin position="231"/>
        <end position="342"/>
    </location>
</feature>
<feature type="compositionally biased region" description="Low complexity" evidence="2">
    <location>
        <begin position="177"/>
        <end position="197"/>
    </location>
</feature>
<dbReference type="SMART" id="SM00343">
    <property type="entry name" value="ZnF_C2HC"/>
    <property type="match status" value="1"/>
</dbReference>
<feature type="compositionally biased region" description="Polar residues" evidence="2">
    <location>
        <begin position="161"/>
        <end position="176"/>
    </location>
</feature>
<keyword evidence="1" id="KW-0862">Zinc</keyword>
<dbReference type="Gene3D" id="4.10.60.10">
    <property type="entry name" value="Zinc finger, CCHC-type"/>
    <property type="match status" value="1"/>
</dbReference>